<comment type="caution">
    <text evidence="1">The sequence shown here is derived from an EMBL/GenBank/DDBJ whole genome shotgun (WGS) entry which is preliminary data.</text>
</comment>
<keyword evidence="2" id="KW-1185">Reference proteome</keyword>
<evidence type="ECO:0000313" key="1">
    <source>
        <dbReference type="EMBL" id="MED6240186.1"/>
    </source>
</evidence>
<protein>
    <submittedName>
        <fullName evidence="1">Uncharacterized protein</fullName>
    </submittedName>
</protein>
<feature type="non-terminal residue" evidence="1">
    <location>
        <position position="57"/>
    </location>
</feature>
<dbReference type="EMBL" id="JAHUTI010023222">
    <property type="protein sequence ID" value="MED6240186.1"/>
    <property type="molecule type" value="Genomic_DNA"/>
</dbReference>
<dbReference type="Proteomes" id="UP001345963">
    <property type="component" value="Unassembled WGS sequence"/>
</dbReference>
<name>A0ABU7APN6_9TELE</name>
<gene>
    <name evidence="1" type="ORF">ATANTOWER_017181</name>
</gene>
<reference evidence="1 2" key="1">
    <citation type="submission" date="2021-07" db="EMBL/GenBank/DDBJ databases">
        <authorList>
            <person name="Palmer J.M."/>
        </authorList>
    </citation>
    <scope>NUCLEOTIDE SEQUENCE [LARGE SCALE GENOMIC DNA]</scope>
    <source>
        <strain evidence="1 2">AT_MEX2019</strain>
        <tissue evidence="1">Muscle</tissue>
    </source>
</reference>
<accession>A0ABU7APN6</accession>
<sequence>MVAYLASVNEIHASHFRVTNSVRVKLSDVVNAGKDIRTNNSFDEGKMTRNKAINSNG</sequence>
<proteinExistence type="predicted"/>
<evidence type="ECO:0000313" key="2">
    <source>
        <dbReference type="Proteomes" id="UP001345963"/>
    </source>
</evidence>
<organism evidence="1 2">
    <name type="scientific">Ataeniobius toweri</name>
    <dbReference type="NCBI Taxonomy" id="208326"/>
    <lineage>
        <taxon>Eukaryota</taxon>
        <taxon>Metazoa</taxon>
        <taxon>Chordata</taxon>
        <taxon>Craniata</taxon>
        <taxon>Vertebrata</taxon>
        <taxon>Euteleostomi</taxon>
        <taxon>Actinopterygii</taxon>
        <taxon>Neopterygii</taxon>
        <taxon>Teleostei</taxon>
        <taxon>Neoteleostei</taxon>
        <taxon>Acanthomorphata</taxon>
        <taxon>Ovalentaria</taxon>
        <taxon>Atherinomorphae</taxon>
        <taxon>Cyprinodontiformes</taxon>
        <taxon>Goodeidae</taxon>
        <taxon>Ataeniobius</taxon>
    </lineage>
</organism>